<evidence type="ECO:0000256" key="1">
    <source>
        <dbReference type="ARBA" id="ARBA00022729"/>
    </source>
</evidence>
<dbReference type="EMBL" id="BAAARY010000033">
    <property type="protein sequence ID" value="GAA2532377.1"/>
    <property type="molecule type" value="Genomic_DNA"/>
</dbReference>
<proteinExistence type="predicted"/>
<dbReference type="Proteomes" id="UP001499978">
    <property type="component" value="Unassembled WGS sequence"/>
</dbReference>
<feature type="chain" id="PRO_5046648571" evidence="2">
    <location>
        <begin position="29"/>
        <end position="356"/>
    </location>
</feature>
<reference evidence="4 5" key="1">
    <citation type="journal article" date="2019" name="Int. J. Syst. Evol. Microbiol.">
        <title>The Global Catalogue of Microorganisms (GCM) 10K type strain sequencing project: providing services to taxonomists for standard genome sequencing and annotation.</title>
        <authorList>
            <consortium name="The Broad Institute Genomics Platform"/>
            <consortium name="The Broad Institute Genome Sequencing Center for Infectious Disease"/>
            <person name="Wu L."/>
            <person name="Ma J."/>
        </authorList>
    </citation>
    <scope>NUCLEOTIDE SEQUENCE [LARGE SCALE GENOMIC DNA]</scope>
    <source>
        <strain evidence="4 5">JCM 3367</strain>
    </source>
</reference>
<evidence type="ECO:0000313" key="4">
    <source>
        <dbReference type="EMBL" id="GAA2532377.1"/>
    </source>
</evidence>
<sequence length="356" mass="37911">MKQLEVTHRIAVGLAAAALVLPSAMTFADTPSFATDRIREDTVPYGIGAYSGYVNNIPAPFAKSISNNSMAVSPDQSVAVVTSSEHQVLRVIDLKDGHRIAEIGGYTSPRNILFEPDGRSISVSDDTLGVLDQISLQTHKVIQRLPLGVGVFGTAQSDEGGNLYATNHAAGIVTVIHPSTRRPKVVITGFVQPRQGIKIAPKHNVVYVTDIGAQHIAKVSTKTNERIGQIGRFIEVRGLSVSRDGDRLFAADSGDDTVSIIDTDTGVQTKIKVGHRPYGAALAPNEKVLLSGNLGNDTLTALNPDTGAELGTVTGLRGPRQAIEFSNDSRLAWVLNQDLTIGEVNVQDLAVKRILG</sequence>
<dbReference type="InterPro" id="IPR048433">
    <property type="entry name" value="YNCE-like_beta-prop"/>
</dbReference>
<protein>
    <submittedName>
        <fullName evidence="4">YncE family protein</fullName>
    </submittedName>
</protein>
<dbReference type="SUPFAM" id="SSF51004">
    <property type="entry name" value="C-terminal (heme d1) domain of cytochrome cd1-nitrite reductase"/>
    <property type="match status" value="1"/>
</dbReference>
<dbReference type="InterPro" id="IPR011048">
    <property type="entry name" value="Haem_d1_sf"/>
</dbReference>
<organism evidence="4 5">
    <name type="scientific">Pilimelia columellifera subsp. columellifera</name>
    <dbReference type="NCBI Taxonomy" id="706583"/>
    <lineage>
        <taxon>Bacteria</taxon>
        <taxon>Bacillati</taxon>
        <taxon>Actinomycetota</taxon>
        <taxon>Actinomycetes</taxon>
        <taxon>Micromonosporales</taxon>
        <taxon>Micromonosporaceae</taxon>
        <taxon>Pilimelia</taxon>
    </lineage>
</organism>
<dbReference type="InterPro" id="IPR015943">
    <property type="entry name" value="WD40/YVTN_repeat-like_dom_sf"/>
</dbReference>
<evidence type="ECO:0000259" key="3">
    <source>
        <dbReference type="Pfam" id="PF21783"/>
    </source>
</evidence>
<gene>
    <name evidence="4" type="ORF">GCM10010201_34790</name>
</gene>
<feature type="domain" description="YNCE-like beta-propeller" evidence="3">
    <location>
        <begin position="247"/>
        <end position="330"/>
    </location>
</feature>
<evidence type="ECO:0000313" key="5">
    <source>
        <dbReference type="Proteomes" id="UP001499978"/>
    </source>
</evidence>
<dbReference type="PANTHER" id="PTHR47197">
    <property type="entry name" value="PROTEIN NIRF"/>
    <property type="match status" value="1"/>
</dbReference>
<dbReference type="RefSeq" id="WP_344174456.1">
    <property type="nucleotide sequence ID" value="NZ_BAAARY010000033.1"/>
</dbReference>
<dbReference type="Gene3D" id="2.130.10.10">
    <property type="entry name" value="YVTN repeat-like/Quinoprotein amine dehydrogenase"/>
    <property type="match status" value="2"/>
</dbReference>
<dbReference type="InterPro" id="IPR051200">
    <property type="entry name" value="Host-pathogen_enzymatic-act"/>
</dbReference>
<accession>A0ABN3NRD4</accession>
<dbReference type="InterPro" id="IPR011964">
    <property type="entry name" value="YVTN_b-propeller_repeat"/>
</dbReference>
<keyword evidence="5" id="KW-1185">Reference proteome</keyword>
<dbReference type="NCBIfam" id="TIGR02276">
    <property type="entry name" value="beta_rpt_yvtn"/>
    <property type="match status" value="1"/>
</dbReference>
<dbReference type="Pfam" id="PF21783">
    <property type="entry name" value="YNCE"/>
    <property type="match status" value="1"/>
</dbReference>
<dbReference type="PANTHER" id="PTHR47197:SF3">
    <property type="entry name" value="DIHYDRO-HEME D1 DEHYDROGENASE"/>
    <property type="match status" value="1"/>
</dbReference>
<name>A0ABN3NRD4_9ACTN</name>
<feature type="signal peptide" evidence="2">
    <location>
        <begin position="1"/>
        <end position="28"/>
    </location>
</feature>
<evidence type="ECO:0000256" key="2">
    <source>
        <dbReference type="SAM" id="SignalP"/>
    </source>
</evidence>
<keyword evidence="1 2" id="KW-0732">Signal</keyword>
<comment type="caution">
    <text evidence="4">The sequence shown here is derived from an EMBL/GenBank/DDBJ whole genome shotgun (WGS) entry which is preliminary data.</text>
</comment>